<dbReference type="Proteomes" id="UP000283895">
    <property type="component" value="Unassembled WGS sequence"/>
</dbReference>
<dbReference type="OrthoDB" id="3923202at2759"/>
<comment type="caution">
    <text evidence="3">The sequence shown here is derived from an EMBL/GenBank/DDBJ whole genome shotgun (WGS) entry which is preliminary data.</text>
</comment>
<keyword evidence="4" id="KW-1185">Reference proteome</keyword>
<dbReference type="Pfam" id="PF06985">
    <property type="entry name" value="HET"/>
    <property type="match status" value="1"/>
</dbReference>
<name>A0A423WI20_9PEZI</name>
<reference evidence="3 4" key="1">
    <citation type="submission" date="2015-09" db="EMBL/GenBank/DDBJ databases">
        <title>Host preference determinants of Valsa canker pathogens revealed by comparative genomics.</title>
        <authorList>
            <person name="Yin Z."/>
            <person name="Huang L."/>
        </authorList>
    </citation>
    <scope>NUCLEOTIDE SEQUENCE [LARGE SCALE GENOMIC DNA]</scope>
    <source>
        <strain evidence="3 4">03-1</strain>
    </source>
</reference>
<evidence type="ECO:0000256" key="1">
    <source>
        <dbReference type="SAM" id="MobiDB-lite"/>
    </source>
</evidence>
<dbReference type="PANTHER" id="PTHR33112:SF10">
    <property type="entry name" value="TOL"/>
    <property type="match status" value="1"/>
</dbReference>
<dbReference type="STRING" id="356882.A0A423WI20"/>
<dbReference type="AlphaFoldDB" id="A0A423WI20"/>
<accession>A0A423WI20</accession>
<dbReference type="EMBL" id="LKEA01000016">
    <property type="protein sequence ID" value="ROW02995.1"/>
    <property type="molecule type" value="Genomic_DNA"/>
</dbReference>
<evidence type="ECO:0000259" key="2">
    <source>
        <dbReference type="Pfam" id="PF06985"/>
    </source>
</evidence>
<dbReference type="PANTHER" id="PTHR33112">
    <property type="entry name" value="DOMAIN PROTEIN, PUTATIVE-RELATED"/>
    <property type="match status" value="1"/>
</dbReference>
<sequence>MSQPGVCPVVGTTNSVLPPSHPEVDLSKPGQTCPIVGAKSDHHTSLHKHPSVAVPGGATNDSTHSADAGRCPALQSVVDEPKSQAMDDKVCPVIGPATTILPPDHPSTEGQADDAECPITKAKIGHHKGKVTVHPDVSHAAAGAVCPVVGARDTDITPRESISGACHRIPQLAASTDSLVIKFEESTASIGFWSKIWLSCGKPDEENLSLGTNTDLGLFAAPGSPAALRFPGRMSTPDRNPEVAFQKAKEWLHWCMNGIGPNGHKNCNANMRDEMPTRVIDIGSNADDANGSRLVITNGLREPYIALSYCWGPGAVNSLKLTRENLATLTRSLAEDQLSAAHKDMFRIAGELGIRYVWIDALCIIQGDADDWEYESRQMHLSRRSLVYGEQQLLFKCRERILREDGEAYENQPAGVAITAGPLADLRAPKIFGATTPGPSPVRRESVLNDWYLLLREYTWRGLSNPHDIFAAISSIAQLAGQTLESRYLAGIWEVDMIRGLLWKSCHQVQTGGISWSRRGWPPVTRPQPTYLAPGPIHRAPSWSWAAVQGPTVHITRLGSRYSADKVVVRPRHTDPDRWTTQQGCNANVLHMPWCELQIIGRLKAMQVMRSREVSQFLPREKQWTAYSKAKMRRYGVLLEPLSGGTSTQADVSRADPLSGVMAIGVFDIADEAVSHVWCLRLVEGEGLMLIEAGEGRYTRVGWFTVENREWFEQGEEVEVVLE</sequence>
<evidence type="ECO:0000313" key="3">
    <source>
        <dbReference type="EMBL" id="ROW02995.1"/>
    </source>
</evidence>
<feature type="region of interest" description="Disordered" evidence="1">
    <location>
        <begin position="1"/>
        <end position="66"/>
    </location>
</feature>
<protein>
    <recommendedName>
        <fullName evidence="2">Heterokaryon incompatibility domain-containing protein</fullName>
    </recommendedName>
</protein>
<dbReference type="InterPro" id="IPR010730">
    <property type="entry name" value="HET"/>
</dbReference>
<proteinExistence type="predicted"/>
<evidence type="ECO:0000313" key="4">
    <source>
        <dbReference type="Proteomes" id="UP000283895"/>
    </source>
</evidence>
<gene>
    <name evidence="3" type="ORF">VMCG_05756</name>
</gene>
<organism evidence="3 4">
    <name type="scientific">Cytospora schulzeri</name>
    <dbReference type="NCBI Taxonomy" id="448051"/>
    <lineage>
        <taxon>Eukaryota</taxon>
        <taxon>Fungi</taxon>
        <taxon>Dikarya</taxon>
        <taxon>Ascomycota</taxon>
        <taxon>Pezizomycotina</taxon>
        <taxon>Sordariomycetes</taxon>
        <taxon>Sordariomycetidae</taxon>
        <taxon>Diaporthales</taxon>
        <taxon>Cytosporaceae</taxon>
        <taxon>Cytospora</taxon>
    </lineage>
</organism>
<feature type="domain" description="Heterokaryon incompatibility" evidence="2">
    <location>
        <begin position="304"/>
        <end position="380"/>
    </location>
</feature>